<dbReference type="EMBL" id="BSYO01000010">
    <property type="protein sequence ID" value="GMH10809.1"/>
    <property type="molecule type" value="Genomic_DNA"/>
</dbReference>
<keyword evidence="2" id="KW-1185">Reference proteome</keyword>
<accession>A0AAD3SHM5</accession>
<organism evidence="1 2">
    <name type="scientific">Nepenthes gracilis</name>
    <name type="common">Slender pitcher plant</name>
    <dbReference type="NCBI Taxonomy" id="150966"/>
    <lineage>
        <taxon>Eukaryota</taxon>
        <taxon>Viridiplantae</taxon>
        <taxon>Streptophyta</taxon>
        <taxon>Embryophyta</taxon>
        <taxon>Tracheophyta</taxon>
        <taxon>Spermatophyta</taxon>
        <taxon>Magnoliopsida</taxon>
        <taxon>eudicotyledons</taxon>
        <taxon>Gunneridae</taxon>
        <taxon>Pentapetalae</taxon>
        <taxon>Caryophyllales</taxon>
        <taxon>Nepenthaceae</taxon>
        <taxon>Nepenthes</taxon>
    </lineage>
</organism>
<dbReference type="AlphaFoldDB" id="A0AAD3SHM5"/>
<comment type="caution">
    <text evidence="1">The sequence shown here is derived from an EMBL/GenBank/DDBJ whole genome shotgun (WGS) entry which is preliminary data.</text>
</comment>
<evidence type="ECO:0000313" key="1">
    <source>
        <dbReference type="EMBL" id="GMH10809.1"/>
    </source>
</evidence>
<gene>
    <name evidence="1" type="ORF">Nepgr_012650</name>
</gene>
<reference evidence="1" key="1">
    <citation type="submission" date="2023-05" db="EMBL/GenBank/DDBJ databases">
        <title>Nepenthes gracilis genome sequencing.</title>
        <authorList>
            <person name="Fukushima K."/>
        </authorList>
    </citation>
    <scope>NUCLEOTIDE SEQUENCE</scope>
    <source>
        <strain evidence="1">SING2019-196</strain>
    </source>
</reference>
<protein>
    <submittedName>
        <fullName evidence="1">Uncharacterized protein</fullName>
    </submittedName>
</protein>
<sequence length="145" mass="16203">MRNFGFNGAFRSESKGFPVASVSKDILICLSGIQRALQNRQSEQLMNLEKPLLDGYKLVATRGTSLVLEQLRTIKGSSCRKASKFSAVSEDKRCYKPSILEAIQLINLKGGRDLLFGLESCGRRMLDKEHVSEMCNQFDLGKIAR</sequence>
<dbReference type="Proteomes" id="UP001279734">
    <property type="component" value="Unassembled WGS sequence"/>
</dbReference>
<proteinExistence type="predicted"/>
<evidence type="ECO:0000313" key="2">
    <source>
        <dbReference type="Proteomes" id="UP001279734"/>
    </source>
</evidence>
<name>A0AAD3SHM5_NEPGR</name>